<feature type="compositionally biased region" description="Basic and acidic residues" evidence="8">
    <location>
        <begin position="30"/>
        <end position="39"/>
    </location>
</feature>
<keyword evidence="5" id="KW-0833">Ubl conjugation pathway</keyword>
<dbReference type="SUPFAM" id="SSF54001">
    <property type="entry name" value="Cysteine proteinases"/>
    <property type="match status" value="1"/>
</dbReference>
<feature type="domain" description="DUSP" evidence="10">
    <location>
        <begin position="45"/>
        <end position="145"/>
    </location>
</feature>
<dbReference type="PROSITE" id="PS00972">
    <property type="entry name" value="USP_1"/>
    <property type="match status" value="1"/>
</dbReference>
<dbReference type="OrthoDB" id="292964at2759"/>
<protein>
    <recommendedName>
        <fullName evidence="3">ubiquitinyl hydrolase 1</fullName>
        <ecNumber evidence="3">3.4.19.12</ecNumber>
    </recommendedName>
</protein>
<evidence type="ECO:0000259" key="10">
    <source>
        <dbReference type="PROSITE" id="PS51283"/>
    </source>
</evidence>
<dbReference type="PANTHER" id="PTHR21646:SF24">
    <property type="entry name" value="UBIQUITIN CARBOXYL-TERMINAL HYDROLASE"/>
    <property type="match status" value="1"/>
</dbReference>
<dbReference type="Gene3D" id="3.90.70.10">
    <property type="entry name" value="Cysteine proteinases"/>
    <property type="match status" value="2"/>
</dbReference>
<feature type="compositionally biased region" description="Acidic residues" evidence="8">
    <location>
        <begin position="1058"/>
        <end position="1069"/>
    </location>
</feature>
<dbReference type="InterPro" id="IPR050185">
    <property type="entry name" value="Ub_carboxyl-term_hydrolase"/>
</dbReference>
<evidence type="ECO:0000313" key="11">
    <source>
        <dbReference type="EMBL" id="CCE91453.1"/>
    </source>
</evidence>
<evidence type="ECO:0000256" key="7">
    <source>
        <dbReference type="ARBA" id="ARBA00022807"/>
    </source>
</evidence>
<dbReference type="GO" id="GO:0006508">
    <property type="term" value="P:proteolysis"/>
    <property type="evidence" value="ECO:0007669"/>
    <property type="project" value="UniProtKB-KW"/>
</dbReference>
<evidence type="ECO:0000256" key="1">
    <source>
        <dbReference type="ARBA" id="ARBA00000707"/>
    </source>
</evidence>
<dbReference type="PROSITE" id="PS00973">
    <property type="entry name" value="USP_2"/>
    <property type="match status" value="1"/>
</dbReference>
<dbReference type="InterPro" id="IPR035927">
    <property type="entry name" value="DUSP-like_sf"/>
</dbReference>
<dbReference type="InterPro" id="IPR001394">
    <property type="entry name" value="Peptidase_C19_UCH"/>
</dbReference>
<dbReference type="InterPro" id="IPR038765">
    <property type="entry name" value="Papain-like_cys_pep_sf"/>
</dbReference>
<feature type="compositionally biased region" description="Basic and acidic residues" evidence="8">
    <location>
        <begin position="1166"/>
        <end position="1178"/>
    </location>
</feature>
<evidence type="ECO:0000256" key="6">
    <source>
        <dbReference type="ARBA" id="ARBA00022801"/>
    </source>
</evidence>
<dbReference type="GO" id="GO:0010637">
    <property type="term" value="P:negative regulation of mitochondrial fusion"/>
    <property type="evidence" value="ECO:0007669"/>
    <property type="project" value="EnsemblFungi"/>
</dbReference>
<dbReference type="InterPro" id="IPR028889">
    <property type="entry name" value="USP"/>
</dbReference>
<dbReference type="InterPro" id="IPR018200">
    <property type="entry name" value="USP_CS"/>
</dbReference>
<accession>G8ZSG1</accession>
<name>G8ZSG1_TORDE</name>
<dbReference type="GO" id="GO:0016579">
    <property type="term" value="P:protein deubiquitination"/>
    <property type="evidence" value="ECO:0007669"/>
    <property type="project" value="EnsemblFungi"/>
</dbReference>
<comment type="catalytic activity">
    <reaction evidence="1">
        <text>Thiol-dependent hydrolysis of ester, thioester, amide, peptide and isopeptide bonds formed by the C-terminal Gly of ubiquitin (a 76-residue protein attached to proteins as an intracellular targeting signal).</text>
        <dbReference type="EC" id="3.4.19.12"/>
    </reaction>
</comment>
<dbReference type="Pfam" id="PF06337">
    <property type="entry name" value="DUSP"/>
    <property type="match status" value="1"/>
</dbReference>
<feature type="region of interest" description="Disordered" evidence="8">
    <location>
        <begin position="1"/>
        <end position="49"/>
    </location>
</feature>
<evidence type="ECO:0000256" key="5">
    <source>
        <dbReference type="ARBA" id="ARBA00022786"/>
    </source>
</evidence>
<feature type="compositionally biased region" description="Low complexity" evidence="8">
    <location>
        <begin position="1142"/>
        <end position="1159"/>
    </location>
</feature>
<dbReference type="HOGENOM" id="CLU_001060_7_1_1"/>
<dbReference type="InterPro" id="IPR006615">
    <property type="entry name" value="Pept_C19_DUSP"/>
</dbReference>
<dbReference type="SUPFAM" id="SSF143791">
    <property type="entry name" value="DUSP-like"/>
    <property type="match status" value="1"/>
</dbReference>
<dbReference type="PROSITE" id="PS50235">
    <property type="entry name" value="USP_3"/>
    <property type="match status" value="1"/>
</dbReference>
<dbReference type="GO" id="GO:0004843">
    <property type="term" value="F:cysteine-type deubiquitinase activity"/>
    <property type="evidence" value="ECO:0007669"/>
    <property type="project" value="UniProtKB-EC"/>
</dbReference>
<dbReference type="SMART" id="SM00695">
    <property type="entry name" value="DUSP"/>
    <property type="match status" value="1"/>
</dbReference>
<dbReference type="CDD" id="cd02674">
    <property type="entry name" value="Peptidase_C19R"/>
    <property type="match status" value="1"/>
</dbReference>
<keyword evidence="6" id="KW-0378">Hydrolase</keyword>
<dbReference type="MEROPS" id="C19.103"/>
<feature type="region of interest" description="Disordered" evidence="8">
    <location>
        <begin position="1053"/>
        <end position="1178"/>
    </location>
</feature>
<dbReference type="Gene3D" id="3.30.2230.10">
    <property type="entry name" value="DUSP-like"/>
    <property type="match status" value="1"/>
</dbReference>
<evidence type="ECO:0000256" key="3">
    <source>
        <dbReference type="ARBA" id="ARBA00012759"/>
    </source>
</evidence>
<dbReference type="PROSITE" id="PS51283">
    <property type="entry name" value="DUSP"/>
    <property type="match status" value="1"/>
</dbReference>
<feature type="compositionally biased region" description="Polar residues" evidence="8">
    <location>
        <begin position="1087"/>
        <end position="1103"/>
    </location>
</feature>
<dbReference type="Proteomes" id="UP000005627">
    <property type="component" value="Chromosome 3"/>
</dbReference>
<evidence type="ECO:0000256" key="8">
    <source>
        <dbReference type="SAM" id="MobiDB-lite"/>
    </source>
</evidence>
<proteinExistence type="inferred from homology"/>
<dbReference type="GeneID" id="11500788"/>
<feature type="region of interest" description="Disordered" evidence="8">
    <location>
        <begin position="762"/>
        <end position="812"/>
    </location>
</feature>
<dbReference type="GO" id="GO:0006974">
    <property type="term" value="P:DNA damage response"/>
    <property type="evidence" value="ECO:0007669"/>
    <property type="project" value="EnsemblFungi"/>
</dbReference>
<feature type="compositionally biased region" description="Acidic residues" evidence="8">
    <location>
        <begin position="777"/>
        <end position="786"/>
    </location>
</feature>
<dbReference type="EMBL" id="HE616744">
    <property type="protein sequence ID" value="CCE91453.1"/>
    <property type="molecule type" value="Genomic_DNA"/>
</dbReference>
<keyword evidence="7" id="KW-0788">Thiol protease</keyword>
<dbReference type="KEGG" id="tdl:TDEL_0C05640"/>
<dbReference type="PANTHER" id="PTHR21646">
    <property type="entry name" value="UBIQUITIN CARBOXYL-TERMINAL HYDROLASE"/>
    <property type="match status" value="1"/>
</dbReference>
<sequence length="1178" mass="134298">MAIDDGQLPDASQGQLDDLLEGQVETQNNVDEKSKKIENSQDELPSLDSQREIITEALRRDSEAAQEGDVVCVIPQRWYDKFLDENTTDPEEIGQLNPSLICRDYKNFILVEYDRHPYLSVSKSVFEKLVKWYGLAPRSQPVTTVLVHDDEANTLVTEYNRCHFRVHYLVEGYSERRYANNGPLYVTVSRLSNIENLYNSIVEIFKEKESSAIERLKVWYVKDSDANEKKSILLSSYKLNPLQFMQLPVKTQITSQLQSHSLKRLGLYSGDFVVEVKQHGQKYHWLSNYFIYNTLQPSQGITGLTNLGNTCYMNSALQCLVHIPELRDYFLYDGFTSEINSDNPLGYQGNIAKAFSLLVKSLFGASYGSASSQAFSPNNFKMIMGHCNTMFSGYMQQDSQEFLAFLLDGLHEDLNRVHDKPYIEKPSLSPNSDVTDRDTIKKLAEDTWKMHLLRNDSIVTDLFVALYESTLECPECRNVSITFDPYNDLTLPLPVNTTWHSKVKIFPQNSPPCILEVEMKKSASYQELKDYVAEYARIDSRYLYGCEIFNHQFCNNYESPDTMSQYLPISELISESDDVIFYELNASSDDTIVPVLNTRIEDNFNTPQLFGVPFFLVLSPAELHNPSLIRLKLERQYTHLSGGFLEFPLSSIEQPNDIESFSLLKTKYQENDLIAYQDLLAYAVPEDSNVNEFFSIGILQNHVVDIGPGSNPSGETSFWAPTSRLDYGRAKNLTEMLDNISRDIYDYPNFVHNIEAMNEPSNESSYMLHARRQSDDEKSDPDIDAEGDSRSLNDENIIVETDSNTDTGDRSLRNNIISPRDVIICEWSASRVGEVFNEDTQINWNKPAKLVNNEVEARKKEAEGQEKRAISLHDCLKLFSKKEVLSMNDSWYCPTCKDHRQATKQIQLWSTPDVLLIHLKRFENQRSFSDKIDDTVHFPIKSLDMTEHLVHEDPRGSIYDLIAVDNHFGGLGGGHYTAYVKTNDKWFYFDDSRVTETKPESSIAGSAYLLFYLRRTESGKIGSERLQSIILQSRKEHDFKIQQMLEQQKTIYATNKSDEEDLAEDDEDDQKGISGGSDDCIDHEANRSSSNENLLQSRSTDYSIASLEVGKEDSDSNEAPDDNLGRRKLRLLNKTYTERSETASPESSSSSDGAESISAVLTGSKINDESLPRSPEKQ</sequence>
<organism evidence="11 12">
    <name type="scientific">Torulaspora delbrueckii</name>
    <name type="common">Yeast</name>
    <name type="synonym">Candida colliculosa</name>
    <dbReference type="NCBI Taxonomy" id="4950"/>
    <lineage>
        <taxon>Eukaryota</taxon>
        <taxon>Fungi</taxon>
        <taxon>Dikarya</taxon>
        <taxon>Ascomycota</taxon>
        <taxon>Saccharomycotina</taxon>
        <taxon>Saccharomycetes</taxon>
        <taxon>Saccharomycetales</taxon>
        <taxon>Saccharomycetaceae</taxon>
        <taxon>Torulaspora</taxon>
    </lineage>
</organism>
<dbReference type="InParanoid" id="G8ZSG1"/>
<evidence type="ECO:0000313" key="12">
    <source>
        <dbReference type="Proteomes" id="UP000005627"/>
    </source>
</evidence>
<feature type="domain" description="USP" evidence="9">
    <location>
        <begin position="302"/>
        <end position="1015"/>
    </location>
</feature>
<dbReference type="EC" id="3.4.19.12" evidence="3"/>
<keyword evidence="4" id="KW-0645">Protease</keyword>
<evidence type="ECO:0000256" key="2">
    <source>
        <dbReference type="ARBA" id="ARBA00009085"/>
    </source>
</evidence>
<keyword evidence="12" id="KW-1185">Reference proteome</keyword>
<reference evidence="11 12" key="1">
    <citation type="journal article" date="2011" name="Proc. Natl. Acad. Sci. U.S.A.">
        <title>Evolutionary erosion of yeast sex chromosomes by mating-type switching accidents.</title>
        <authorList>
            <person name="Gordon J.L."/>
            <person name="Armisen D."/>
            <person name="Proux-Wera E."/>
            <person name="Oheigeartaigh S.S."/>
            <person name="Byrne K.P."/>
            <person name="Wolfe K.H."/>
        </authorList>
    </citation>
    <scope>NUCLEOTIDE SEQUENCE [LARGE SCALE GENOMIC DNA]</scope>
    <source>
        <strain evidence="12">ATCC 10662 / CBS 1146 / NBRC 0425 / NCYC 2629 / NRRL Y-866</strain>
    </source>
</reference>
<dbReference type="AlphaFoldDB" id="G8ZSG1"/>
<evidence type="ECO:0000256" key="4">
    <source>
        <dbReference type="ARBA" id="ARBA00022670"/>
    </source>
</evidence>
<dbReference type="eggNOG" id="KOG1870">
    <property type="taxonomic scope" value="Eukaryota"/>
</dbReference>
<dbReference type="STRING" id="1076872.G8ZSG1"/>
<evidence type="ECO:0000259" key="9">
    <source>
        <dbReference type="PROSITE" id="PS50235"/>
    </source>
</evidence>
<dbReference type="Pfam" id="PF00443">
    <property type="entry name" value="UCH"/>
    <property type="match status" value="1"/>
</dbReference>
<dbReference type="GO" id="GO:0043596">
    <property type="term" value="C:nuclear replication fork"/>
    <property type="evidence" value="ECO:0007669"/>
    <property type="project" value="EnsemblFungi"/>
</dbReference>
<dbReference type="RefSeq" id="XP_003680664.1">
    <property type="nucleotide sequence ID" value="XM_003680616.1"/>
</dbReference>
<comment type="similarity">
    <text evidence="2">Belongs to the peptidase C19 family.</text>
</comment>
<dbReference type="FunCoup" id="G8ZSG1">
    <property type="interactions" value="909"/>
</dbReference>
<gene>
    <name evidence="11" type="primary">TDEL0C05640</name>
    <name evidence="11" type="ORF">TDEL_0C05640</name>
</gene>